<proteinExistence type="predicted"/>
<dbReference type="EMBL" id="CP071090">
    <property type="protein sequence ID" value="QSQ18840.1"/>
    <property type="molecule type" value="Genomic_DNA"/>
</dbReference>
<dbReference type="PANTHER" id="PTHR42923:SF46">
    <property type="entry name" value="AMINE OXIDASE"/>
    <property type="match status" value="1"/>
</dbReference>
<dbReference type="Pfam" id="PF13450">
    <property type="entry name" value="NAD_binding_8"/>
    <property type="match status" value="1"/>
</dbReference>
<evidence type="ECO:0000256" key="1">
    <source>
        <dbReference type="SAM" id="MobiDB-lite"/>
    </source>
</evidence>
<accession>A0ABX7NJ03</accession>
<dbReference type="Gene3D" id="3.50.50.60">
    <property type="entry name" value="FAD/NAD(P)-binding domain"/>
    <property type="match status" value="1"/>
</dbReference>
<reference evidence="2 3" key="1">
    <citation type="submission" date="2021-02" db="EMBL/GenBank/DDBJ databases">
        <title>De Novo genome assembly of isolated myxobacteria.</title>
        <authorList>
            <person name="Stevens D.C."/>
        </authorList>
    </citation>
    <scope>NUCLEOTIDE SEQUENCE [LARGE SCALE GENOMIC DNA]</scope>
    <source>
        <strain evidence="3">SCPEA02</strain>
    </source>
</reference>
<sequence length="734" mass="82980">MPAARTRIAILGGGPSALAAAFHLTSTSALRQRYEVTVYQMGWRLGGKGRSGRGPDGRIEEHGLHILFGFYENFFSMIRACYAELDRPASHPMATWRHAFEPHTFGLVEEWFQGRWHHWPVEFPSNDAVPGNGSAFNSGGDYVSFVLHSLLEFLLGWRTERRVGDVLHSHRHDWRTSSDSPETTSGRPDARLFHALRLLRAALKLAGRASASLHSRAPVLLRLMRQVRRLVIQSLHRRSQDSIRSYRVWAYVDFWSTVFIGMMADRLYEPGALNAIDEYDLRDWLRKHGAHEDTLQSAFVRTIYGAAFSYAQGDPERPLAAAGSALRALFRMGFTYKGAAYYKMRSGMGDVVFTPLYQVLQRRGVRFEFFHKVESLHLTPEKDAIASVHFTRQATLRHPESGYDPLVDVGGLECWPSEPRWEQLEDAEQLKGFDLESYYTPWKGVGTVTLKAGEDFDQVLLATPIACIPFLCGELLEHSPRWRNMVRHVKSVQTLSLQVWMDRTLAELGWDMPSPLLSLYVEPMNTWAEMSQTLHSEPWPEAYRPRAVHYFTGPQSGPDLPPPATDHDYPAREKQRAREEALTFLRHHFTPLVPGAADPRVPPRIDWNRLVDPRNGEGEERLEAQYYRSNCDPADRCTVAFPGATKFRMKAGDTGYANLVIAGDWIDNGLYVACMEGAVQGGILAARALSGMRFRIIGEELGWDAPRELPANVTPLGSVPRRDAPPGRPHREVG</sequence>
<protein>
    <submittedName>
        <fullName evidence="2">NAD(P)-binding protein</fullName>
    </submittedName>
</protein>
<evidence type="ECO:0000313" key="2">
    <source>
        <dbReference type="EMBL" id="QSQ18840.1"/>
    </source>
</evidence>
<dbReference type="InterPro" id="IPR050464">
    <property type="entry name" value="Zeta_carotene_desat/Oxidored"/>
</dbReference>
<organism evidence="2 3">
    <name type="scientific">Pyxidicoccus parkwayensis</name>
    <dbReference type="NCBI Taxonomy" id="2813578"/>
    <lineage>
        <taxon>Bacteria</taxon>
        <taxon>Pseudomonadati</taxon>
        <taxon>Myxococcota</taxon>
        <taxon>Myxococcia</taxon>
        <taxon>Myxococcales</taxon>
        <taxon>Cystobacterineae</taxon>
        <taxon>Myxococcaceae</taxon>
        <taxon>Pyxidicoccus</taxon>
    </lineage>
</organism>
<keyword evidence="3" id="KW-1185">Reference proteome</keyword>
<feature type="region of interest" description="Disordered" evidence="1">
    <location>
        <begin position="712"/>
        <end position="734"/>
    </location>
</feature>
<dbReference type="SUPFAM" id="SSF51905">
    <property type="entry name" value="FAD/NAD(P)-binding domain"/>
    <property type="match status" value="1"/>
</dbReference>
<gene>
    <name evidence="2" type="ORF">JY651_26135</name>
</gene>
<dbReference type="RefSeq" id="WP_206720428.1">
    <property type="nucleotide sequence ID" value="NZ_CP071090.1"/>
</dbReference>
<dbReference type="PANTHER" id="PTHR42923">
    <property type="entry name" value="PROTOPORPHYRINOGEN OXIDASE"/>
    <property type="match status" value="1"/>
</dbReference>
<evidence type="ECO:0000313" key="3">
    <source>
        <dbReference type="Proteomes" id="UP000662747"/>
    </source>
</evidence>
<feature type="compositionally biased region" description="Basic and acidic residues" evidence="1">
    <location>
        <begin position="720"/>
        <end position="734"/>
    </location>
</feature>
<dbReference type="Proteomes" id="UP000662747">
    <property type="component" value="Chromosome"/>
</dbReference>
<dbReference type="InterPro" id="IPR036188">
    <property type="entry name" value="FAD/NAD-bd_sf"/>
</dbReference>
<name>A0ABX7NJ03_9BACT</name>